<feature type="transmembrane region" description="Helical" evidence="2">
    <location>
        <begin position="120"/>
        <end position="145"/>
    </location>
</feature>
<keyword evidence="2" id="KW-0812">Transmembrane</keyword>
<feature type="transmembrane region" description="Helical" evidence="2">
    <location>
        <begin position="85"/>
        <end position="108"/>
    </location>
</feature>
<dbReference type="AlphaFoldDB" id="A0A8A4U503"/>
<evidence type="ECO:0000313" key="3">
    <source>
        <dbReference type="EMBL" id="QTD53825.1"/>
    </source>
</evidence>
<dbReference type="Proteomes" id="UP000663929">
    <property type="component" value="Chromosome"/>
</dbReference>
<reference evidence="3" key="1">
    <citation type="submission" date="2021-03" db="EMBL/GenBank/DDBJ databases">
        <title>Acanthopleuribacteraceae sp. M133.</title>
        <authorList>
            <person name="Wang G."/>
        </authorList>
    </citation>
    <scope>NUCLEOTIDE SEQUENCE</scope>
    <source>
        <strain evidence="3">M133</strain>
    </source>
</reference>
<proteinExistence type="predicted"/>
<feature type="transmembrane region" description="Helical" evidence="2">
    <location>
        <begin position="165"/>
        <end position="188"/>
    </location>
</feature>
<feature type="transmembrane region" description="Helical" evidence="2">
    <location>
        <begin position="21"/>
        <end position="44"/>
    </location>
</feature>
<evidence type="ECO:0000256" key="1">
    <source>
        <dbReference type="SAM" id="MobiDB-lite"/>
    </source>
</evidence>
<keyword evidence="2" id="KW-0472">Membrane</keyword>
<feature type="transmembrane region" description="Helical" evidence="2">
    <location>
        <begin position="209"/>
        <end position="229"/>
    </location>
</feature>
<dbReference type="RefSeq" id="WP_237383926.1">
    <property type="nucleotide sequence ID" value="NZ_CP071793.1"/>
</dbReference>
<keyword evidence="4" id="KW-1185">Reference proteome</keyword>
<gene>
    <name evidence="3" type="ORF">J3U87_15355</name>
</gene>
<name>A0A8A4U503_SULCO</name>
<feature type="compositionally biased region" description="Polar residues" evidence="1">
    <location>
        <begin position="310"/>
        <end position="319"/>
    </location>
</feature>
<feature type="compositionally biased region" description="Low complexity" evidence="1">
    <location>
        <begin position="292"/>
        <end position="305"/>
    </location>
</feature>
<feature type="region of interest" description="Disordered" evidence="1">
    <location>
        <begin position="292"/>
        <end position="319"/>
    </location>
</feature>
<keyword evidence="2" id="KW-1133">Transmembrane helix</keyword>
<evidence type="ECO:0000256" key="2">
    <source>
        <dbReference type="SAM" id="Phobius"/>
    </source>
</evidence>
<evidence type="ECO:0000313" key="4">
    <source>
        <dbReference type="Proteomes" id="UP000663929"/>
    </source>
</evidence>
<dbReference type="EMBL" id="CP071793">
    <property type="protein sequence ID" value="QTD53825.1"/>
    <property type="molecule type" value="Genomic_DNA"/>
</dbReference>
<organism evidence="3 4">
    <name type="scientific">Sulfidibacter corallicola</name>
    <dbReference type="NCBI Taxonomy" id="2818388"/>
    <lineage>
        <taxon>Bacteria</taxon>
        <taxon>Pseudomonadati</taxon>
        <taxon>Acidobacteriota</taxon>
        <taxon>Holophagae</taxon>
        <taxon>Acanthopleuribacterales</taxon>
        <taxon>Acanthopleuribacteraceae</taxon>
        <taxon>Sulfidibacter</taxon>
    </lineage>
</organism>
<dbReference type="KEGG" id="scor:J3U87_15355"/>
<accession>A0A8A4U503</accession>
<sequence>MSRSMPMPKAFLQGFRASFVHAPWVLFKWLINVAISALCLLPIYQLLRRDLEHGVVQVREEGGLSFAYFVDFLFAYSRELSILDLAWMTLLGLFALGNLVTTAGFLSALERGRQAPFGDVLAAGVFRAIPLGLLAAIIGSVLFYGYPFIASAFPWIDWPYADGPWQYGFGLGLALLGICLASLIYDYARIFLFRTWTFEQDIPGPVRPLWWLVKPLLALTHAFVFIATHPLKAPALWSIFALLSAALVMASQRLLDTGIGWGIVQVLILARIATSTSALGAQRALTLPVADAAPEAAPTKEPTGAKPAESATTGDPLTE</sequence>
<protein>
    <submittedName>
        <fullName evidence="3">Uncharacterized protein</fullName>
    </submittedName>
</protein>
<feature type="transmembrane region" description="Helical" evidence="2">
    <location>
        <begin position="235"/>
        <end position="255"/>
    </location>
</feature>